<dbReference type="EC" id="6.1.1.17" evidence="3"/>
<evidence type="ECO:0000256" key="4">
    <source>
        <dbReference type="ARBA" id="ARBA00022490"/>
    </source>
</evidence>
<name>A5E7A7_LODEL</name>
<evidence type="ECO:0000256" key="5">
    <source>
        <dbReference type="ARBA" id="ARBA00022553"/>
    </source>
</evidence>
<dbReference type="GO" id="GO:0006424">
    <property type="term" value="P:glutamyl-tRNA aminoacylation"/>
    <property type="evidence" value="ECO:0007669"/>
    <property type="project" value="InterPro"/>
</dbReference>
<dbReference type="PROSITE" id="PS00178">
    <property type="entry name" value="AA_TRNA_LIGASE_I"/>
    <property type="match status" value="1"/>
</dbReference>
<dbReference type="Pfam" id="PF00043">
    <property type="entry name" value="GST_C"/>
    <property type="match status" value="1"/>
</dbReference>
<dbReference type="FunFam" id="3.90.800.10:FF:000001">
    <property type="entry name" value="Glutamine--tRNA ligase"/>
    <property type="match status" value="1"/>
</dbReference>
<dbReference type="PRINTS" id="PR00987">
    <property type="entry name" value="TRNASYNTHGLU"/>
</dbReference>
<dbReference type="OrthoDB" id="10250478at2759"/>
<keyword evidence="10 13" id="KW-0030">Aminoacyl-tRNA synthetase</keyword>
<dbReference type="GO" id="GO:0005829">
    <property type="term" value="C:cytosol"/>
    <property type="evidence" value="ECO:0007669"/>
    <property type="project" value="TreeGrafter"/>
</dbReference>
<dbReference type="InterPro" id="IPR010987">
    <property type="entry name" value="Glutathione-S-Trfase_C-like"/>
</dbReference>
<evidence type="ECO:0000256" key="11">
    <source>
        <dbReference type="ARBA" id="ARBA00030865"/>
    </source>
</evidence>
<dbReference type="VEuPathDB" id="FungiDB:LELG_05496"/>
<dbReference type="PANTHER" id="PTHR43097:SF5">
    <property type="entry name" value="GLUTAMATE--TRNA LIGASE"/>
    <property type="match status" value="1"/>
</dbReference>
<evidence type="ECO:0000256" key="8">
    <source>
        <dbReference type="ARBA" id="ARBA00022840"/>
    </source>
</evidence>
<dbReference type="FunFam" id="2.40.240.10:FF:000004">
    <property type="entry name" value="Glutamyl-tRNA synthetase, cytoplasmic"/>
    <property type="match status" value="1"/>
</dbReference>
<dbReference type="Gene3D" id="1.20.1050.10">
    <property type="match status" value="1"/>
</dbReference>
<dbReference type="SUPFAM" id="SSF47616">
    <property type="entry name" value="GST C-terminal domain-like"/>
    <property type="match status" value="1"/>
</dbReference>
<dbReference type="HOGENOM" id="CLU_001882_1_2_1"/>
<dbReference type="InterPro" id="IPR020061">
    <property type="entry name" value="Glu_tRNA_lig_a-bdl"/>
</dbReference>
<dbReference type="OMA" id="FIHIPDG"/>
<dbReference type="Pfam" id="PF20974">
    <property type="entry name" value="tRNA-synt_1c_C2"/>
    <property type="match status" value="1"/>
</dbReference>
<dbReference type="EMBL" id="CH981533">
    <property type="protein sequence ID" value="EDK47315.1"/>
    <property type="molecule type" value="Genomic_DNA"/>
</dbReference>
<dbReference type="PANTHER" id="PTHR43097">
    <property type="entry name" value="GLUTAMINE-TRNA LIGASE"/>
    <property type="match status" value="1"/>
</dbReference>
<dbReference type="Pfam" id="PF18466">
    <property type="entry name" value="GluRS_N"/>
    <property type="match status" value="1"/>
</dbReference>
<dbReference type="SUPFAM" id="SSF50715">
    <property type="entry name" value="Ribosomal protein L25-like"/>
    <property type="match status" value="1"/>
</dbReference>
<keyword evidence="6 13" id="KW-0436">Ligase</keyword>
<proteinExistence type="inferred from homology"/>
<dbReference type="CDD" id="cd10306">
    <property type="entry name" value="GST_C_GluRS_N"/>
    <property type="match status" value="1"/>
</dbReference>
<keyword evidence="16" id="KW-1185">Reference proteome</keyword>
<evidence type="ECO:0000313" key="15">
    <source>
        <dbReference type="EMBL" id="EDK47315.1"/>
    </source>
</evidence>
<dbReference type="InterPro" id="IPR049437">
    <property type="entry name" value="tRNA-synt_1c_C2"/>
</dbReference>
<dbReference type="InterPro" id="IPR050132">
    <property type="entry name" value="Gln/Glu-tRNA_Ligase"/>
</dbReference>
<keyword evidence="7 13" id="KW-0547">Nucleotide-binding</keyword>
<evidence type="ECO:0000256" key="2">
    <source>
        <dbReference type="ARBA" id="ARBA00008927"/>
    </source>
</evidence>
<dbReference type="GO" id="GO:0005524">
    <property type="term" value="F:ATP binding"/>
    <property type="evidence" value="ECO:0007669"/>
    <property type="project" value="UniProtKB-KW"/>
</dbReference>
<dbReference type="InterPro" id="IPR011035">
    <property type="entry name" value="Ribosomal_bL25/Gln-tRNA_synth"/>
</dbReference>
<dbReference type="GO" id="GO:0004818">
    <property type="term" value="F:glutamate-tRNA ligase activity"/>
    <property type="evidence" value="ECO:0007669"/>
    <property type="project" value="UniProtKB-EC"/>
</dbReference>
<dbReference type="InterPro" id="IPR001412">
    <property type="entry name" value="aa-tRNA-synth_I_CS"/>
</dbReference>
<protein>
    <recommendedName>
        <fullName evidence="3">glutamate--tRNA ligase</fullName>
        <ecNumber evidence="3">6.1.1.17</ecNumber>
    </recommendedName>
    <alternativeName>
        <fullName evidence="11">Glutamyl-tRNA synthetase</fullName>
    </alternativeName>
</protein>
<evidence type="ECO:0000256" key="3">
    <source>
        <dbReference type="ARBA" id="ARBA00012835"/>
    </source>
</evidence>
<dbReference type="InterPro" id="IPR020059">
    <property type="entry name" value="Glu/Gln-tRNA-synth_Ib_codon-bd"/>
</dbReference>
<dbReference type="InterPro" id="IPR020058">
    <property type="entry name" value="Glu/Gln-tRNA-synth_Ib_cat-dom"/>
</dbReference>
<dbReference type="InterPro" id="IPR020056">
    <property type="entry name" value="Rbsml_bL25/Gln-tRNA_synth_N"/>
</dbReference>
<keyword evidence="4" id="KW-0963">Cytoplasm</keyword>
<dbReference type="Pfam" id="PF03950">
    <property type="entry name" value="tRNA-synt_1c_C"/>
    <property type="match status" value="1"/>
</dbReference>
<evidence type="ECO:0000256" key="13">
    <source>
        <dbReference type="RuleBase" id="RU363037"/>
    </source>
</evidence>
<keyword evidence="5" id="KW-0597">Phosphoprotein</keyword>
<dbReference type="FunFam" id="1.10.1160.10:FF:000001">
    <property type="entry name" value="Glutamine--tRNA ligase"/>
    <property type="match status" value="1"/>
</dbReference>
<dbReference type="InterPro" id="IPR004526">
    <property type="entry name" value="Glu-tRNA-synth_arc/euk"/>
</dbReference>
<dbReference type="AlphaFoldDB" id="A5E7A7"/>
<dbReference type="Gene3D" id="3.40.50.620">
    <property type="entry name" value="HUPs"/>
    <property type="match status" value="1"/>
</dbReference>
<reference evidence="15 16" key="1">
    <citation type="journal article" date="2009" name="Nature">
        <title>Evolution of pathogenicity and sexual reproduction in eight Candida genomes.</title>
        <authorList>
            <person name="Butler G."/>
            <person name="Rasmussen M.D."/>
            <person name="Lin M.F."/>
            <person name="Santos M.A."/>
            <person name="Sakthikumar S."/>
            <person name="Munro C.A."/>
            <person name="Rheinbay E."/>
            <person name="Grabherr M."/>
            <person name="Forche A."/>
            <person name="Reedy J.L."/>
            <person name="Agrafioti I."/>
            <person name="Arnaud M.B."/>
            <person name="Bates S."/>
            <person name="Brown A.J."/>
            <person name="Brunke S."/>
            <person name="Costanzo M.C."/>
            <person name="Fitzpatrick D.A."/>
            <person name="de Groot P.W."/>
            <person name="Harris D."/>
            <person name="Hoyer L.L."/>
            <person name="Hube B."/>
            <person name="Klis F.M."/>
            <person name="Kodira C."/>
            <person name="Lennard N."/>
            <person name="Logue M.E."/>
            <person name="Martin R."/>
            <person name="Neiman A.M."/>
            <person name="Nikolaou E."/>
            <person name="Quail M.A."/>
            <person name="Quinn J."/>
            <person name="Santos M.C."/>
            <person name="Schmitzberger F.F."/>
            <person name="Sherlock G."/>
            <person name="Shah P."/>
            <person name="Silverstein K.A."/>
            <person name="Skrzypek M.S."/>
            <person name="Soll D."/>
            <person name="Staggs R."/>
            <person name="Stansfield I."/>
            <person name="Stumpf M.P."/>
            <person name="Sudbery P.E."/>
            <person name="Srikantha T."/>
            <person name="Zeng Q."/>
            <person name="Berman J."/>
            <person name="Berriman M."/>
            <person name="Heitman J."/>
            <person name="Gow N.A."/>
            <person name="Lorenz M.C."/>
            <person name="Birren B.W."/>
            <person name="Kellis M."/>
            <person name="Cuomo C.A."/>
        </authorList>
    </citation>
    <scope>NUCLEOTIDE SEQUENCE [LARGE SCALE GENOMIC DNA]</scope>
    <source>
        <strain evidence="16">ATCC 11503 / BCRC 21390 / CBS 2605 / JCM 1781 / NBRC 1676 / NRRL YB-4239</strain>
    </source>
</reference>
<evidence type="ECO:0000256" key="9">
    <source>
        <dbReference type="ARBA" id="ARBA00022917"/>
    </source>
</evidence>
<dbReference type="HAMAP" id="MF_02076">
    <property type="entry name" value="Glu_tRNA_synth_type2"/>
    <property type="match status" value="1"/>
</dbReference>
<dbReference type="PROSITE" id="PS50405">
    <property type="entry name" value="GST_CTER"/>
    <property type="match status" value="1"/>
</dbReference>
<evidence type="ECO:0000256" key="10">
    <source>
        <dbReference type="ARBA" id="ARBA00023146"/>
    </source>
</evidence>
<sequence length="726" mass="82520">MSFQLTVAGKAPTIPYPALIAVFFINSSKKDISIPVEFVDEKLATKEGSASIKMVTPGGETFVDQLDALDYLAQTIPDIIKEKSKSQPWVKFALEKLYNKNFKDLALDLEKLDAHLNFRSFVVGYQVTLADIAVWGVLRANPLMASVLKNEVYPNVSRWYNFLAESDKRFEKSAEFLSNSLNELKKAAKSAKSAGGKKETHKANFEIDLPGAEIGKVVTRFPPEPSGYLHIGHAKAAVLNEYFAHAYKGKLIIRFDDTNPTKEKVEFQDSIIEDLALLGIKGDQVTYSSDYFQKMYDLAVDLIKAGKAYCDDTPSDKMREERMVGDASARRERSIEENLRVFTEEMKNGTEEGLKNCLRAKIDYKALNKALRDPVIYRCNLTPHHRTGTEWKIYPIYDFCVPVVDSIEGVTHALRTNEYRDRNPQYEWIQKALNLRPVAIWDFGRVNFVRTLLSKRKLQWFVDKNYVSNWDDPRFPTVRGVRRRGMTVEGLRNFIISQGPSRNIINLDWSVIWALNKKIIDPVAPRFTAIDAKNAVRVKLLNGPNEPYTEKKPRHKKNPEVGEKNVVYASDLLIDQADADLTEGEEVTFMDWGNVIVSKVNKLGDIVESIEANLHLEGDFRKTSKKLTWLADSKDKIDVDLVDFDHLITKDKLDEEDNFEDFLTPETEFHTKAIADANVATLQAGDIIQFERKGYYRVDVPYKEGQPAVLFTIPDGKAVSKYGAKK</sequence>
<dbReference type="InterPro" id="IPR041103">
    <property type="entry name" value="GluRS_N"/>
</dbReference>
<comment type="catalytic activity">
    <reaction evidence="12">
        <text>tRNA(Glu) + L-glutamate + ATP = L-glutamyl-tRNA(Glu) + AMP + diphosphate</text>
        <dbReference type="Rhea" id="RHEA:23540"/>
        <dbReference type="Rhea" id="RHEA-COMP:9663"/>
        <dbReference type="Rhea" id="RHEA-COMP:9680"/>
        <dbReference type="ChEBI" id="CHEBI:29985"/>
        <dbReference type="ChEBI" id="CHEBI:30616"/>
        <dbReference type="ChEBI" id="CHEBI:33019"/>
        <dbReference type="ChEBI" id="CHEBI:78442"/>
        <dbReference type="ChEBI" id="CHEBI:78520"/>
        <dbReference type="ChEBI" id="CHEBI:456215"/>
        <dbReference type="EC" id="6.1.1.17"/>
    </reaction>
</comment>
<dbReference type="KEGG" id="lel:PVL30_005036"/>
<organism evidence="15 16">
    <name type="scientific">Lodderomyces elongisporus (strain ATCC 11503 / CBS 2605 / JCM 1781 / NBRC 1676 / NRRL YB-4239)</name>
    <name type="common">Yeast</name>
    <name type="synonym">Saccharomyces elongisporus</name>
    <dbReference type="NCBI Taxonomy" id="379508"/>
    <lineage>
        <taxon>Eukaryota</taxon>
        <taxon>Fungi</taxon>
        <taxon>Dikarya</taxon>
        <taxon>Ascomycota</taxon>
        <taxon>Saccharomycotina</taxon>
        <taxon>Pichiomycetes</taxon>
        <taxon>Debaryomycetaceae</taxon>
        <taxon>Candida/Lodderomyces clade</taxon>
        <taxon>Lodderomyces</taxon>
    </lineage>
</organism>
<dbReference type="FunFam" id="3.40.50.620:FF:000037">
    <property type="entry name" value="Glutamine--tRNA ligase cytoplasmic"/>
    <property type="match status" value="1"/>
</dbReference>
<dbReference type="Gene3D" id="1.10.1160.10">
    <property type="entry name" value="Glutamyl-trna Synthetase, Domain 2"/>
    <property type="match status" value="1"/>
</dbReference>
<evidence type="ECO:0000256" key="6">
    <source>
        <dbReference type="ARBA" id="ARBA00022598"/>
    </source>
</evidence>
<dbReference type="Gene3D" id="2.40.240.10">
    <property type="entry name" value="Ribosomal Protein L25, Chain P"/>
    <property type="match status" value="1"/>
</dbReference>
<accession>A5E7A7</accession>
<dbReference type="Proteomes" id="UP000001996">
    <property type="component" value="Unassembled WGS sequence"/>
</dbReference>
<dbReference type="NCBIfam" id="TIGR00463">
    <property type="entry name" value="gltX_arch"/>
    <property type="match status" value="1"/>
</dbReference>
<dbReference type="InterPro" id="IPR014729">
    <property type="entry name" value="Rossmann-like_a/b/a_fold"/>
</dbReference>
<dbReference type="Gene3D" id="3.40.30.70">
    <property type="match status" value="1"/>
</dbReference>
<evidence type="ECO:0000313" key="16">
    <source>
        <dbReference type="Proteomes" id="UP000001996"/>
    </source>
</evidence>
<dbReference type="FunCoup" id="A5E7A7">
    <property type="interactions" value="792"/>
</dbReference>
<comment type="similarity">
    <text evidence="2">Belongs to the class-I aminoacyl-tRNA synthetase family. Glutamate--tRNA ligase type 2 subfamily.</text>
</comment>
<comment type="subcellular location">
    <subcellularLocation>
        <location evidence="1">Cytoplasm</location>
    </subcellularLocation>
</comment>
<feature type="domain" description="GST C-terminal" evidence="14">
    <location>
        <begin position="45"/>
        <end position="188"/>
    </location>
</feature>
<keyword evidence="9 13" id="KW-0648">Protein biosynthesis</keyword>
<evidence type="ECO:0000256" key="12">
    <source>
        <dbReference type="ARBA" id="ARBA00048351"/>
    </source>
</evidence>
<dbReference type="InterPro" id="IPR004046">
    <property type="entry name" value="GST_C"/>
</dbReference>
<dbReference type="InterPro" id="IPR036282">
    <property type="entry name" value="Glutathione-S-Trfase_C_sf"/>
</dbReference>
<dbReference type="GeneID" id="5230404"/>
<dbReference type="InterPro" id="IPR000924">
    <property type="entry name" value="Glu/Gln-tRNA-synth"/>
</dbReference>
<keyword evidence="8 13" id="KW-0067">ATP-binding</keyword>
<evidence type="ECO:0000259" key="14">
    <source>
        <dbReference type="PROSITE" id="PS50405"/>
    </source>
</evidence>
<dbReference type="SUPFAM" id="SSF52374">
    <property type="entry name" value="Nucleotidylyl transferase"/>
    <property type="match status" value="1"/>
</dbReference>
<evidence type="ECO:0000256" key="7">
    <source>
        <dbReference type="ARBA" id="ARBA00022741"/>
    </source>
</evidence>
<dbReference type="GO" id="GO:1990825">
    <property type="term" value="F:sequence-specific mRNA binding"/>
    <property type="evidence" value="ECO:0007669"/>
    <property type="project" value="UniProtKB-ARBA"/>
</dbReference>
<dbReference type="InParanoid" id="A5E7A7"/>
<evidence type="ECO:0000256" key="1">
    <source>
        <dbReference type="ARBA" id="ARBA00004496"/>
    </source>
</evidence>
<dbReference type="eggNOG" id="KOG1147">
    <property type="taxonomic scope" value="Eukaryota"/>
</dbReference>
<dbReference type="GO" id="GO:0017102">
    <property type="term" value="C:methionyl glutamyl tRNA synthetase complex"/>
    <property type="evidence" value="ECO:0007669"/>
    <property type="project" value="EnsemblFungi"/>
</dbReference>
<dbReference type="Pfam" id="PF00749">
    <property type="entry name" value="tRNA-synt_1c"/>
    <property type="match status" value="1"/>
</dbReference>
<dbReference type="Gene3D" id="3.90.800.10">
    <property type="entry name" value="Glutamyl-tRNA Synthetase, Domain 3"/>
    <property type="match status" value="1"/>
</dbReference>
<dbReference type="STRING" id="379508.A5E7A7"/>
<dbReference type="FunFam" id="1.20.1050.10:FF:000036">
    <property type="entry name" value="Putative glutamyl-tRNA synthetase"/>
    <property type="match status" value="1"/>
</dbReference>
<gene>
    <name evidence="15" type="ORF">LELG_05496</name>
</gene>